<dbReference type="Proteomes" id="UP000672032">
    <property type="component" value="Chromosome 2"/>
</dbReference>
<gene>
    <name evidence="2" type="ORF">DSL72_000181</name>
</gene>
<reference evidence="2" key="1">
    <citation type="submission" date="2020-10" db="EMBL/GenBank/DDBJ databases">
        <title>Genome Sequence of Monilinia vaccinii-corymbosi Sheds Light on Mummy Berry Disease Infection of Blueberry and Mating Type.</title>
        <authorList>
            <person name="Yow A.G."/>
            <person name="Zhang Y."/>
            <person name="Bansal K."/>
            <person name="Eacker S.M."/>
            <person name="Sullivan S."/>
            <person name="Liachko I."/>
            <person name="Cubeta M.A."/>
            <person name="Rollins J.A."/>
            <person name="Ashrafi H."/>
        </authorList>
    </citation>
    <scope>NUCLEOTIDE SEQUENCE</scope>
    <source>
        <strain evidence="2">RL-1</strain>
    </source>
</reference>
<keyword evidence="1" id="KW-0175">Coiled coil</keyword>
<dbReference type="AlphaFoldDB" id="A0A8A3P3R8"/>
<evidence type="ECO:0000313" key="2">
    <source>
        <dbReference type="EMBL" id="QSZ30624.1"/>
    </source>
</evidence>
<keyword evidence="3" id="KW-1185">Reference proteome</keyword>
<accession>A0A8A3P3R8</accession>
<feature type="coiled-coil region" evidence="1">
    <location>
        <begin position="168"/>
        <end position="195"/>
    </location>
</feature>
<evidence type="ECO:0000313" key="3">
    <source>
        <dbReference type="Proteomes" id="UP000672032"/>
    </source>
</evidence>
<protein>
    <submittedName>
        <fullName evidence="2">Uncharacterized protein</fullName>
    </submittedName>
</protein>
<name>A0A8A3P3R8_9HELO</name>
<proteinExistence type="predicted"/>
<evidence type="ECO:0000256" key="1">
    <source>
        <dbReference type="SAM" id="Coils"/>
    </source>
</evidence>
<organism evidence="2 3">
    <name type="scientific">Monilinia vaccinii-corymbosi</name>
    <dbReference type="NCBI Taxonomy" id="61207"/>
    <lineage>
        <taxon>Eukaryota</taxon>
        <taxon>Fungi</taxon>
        <taxon>Dikarya</taxon>
        <taxon>Ascomycota</taxon>
        <taxon>Pezizomycotina</taxon>
        <taxon>Leotiomycetes</taxon>
        <taxon>Helotiales</taxon>
        <taxon>Sclerotiniaceae</taxon>
        <taxon>Monilinia</taxon>
    </lineage>
</organism>
<sequence length="247" mass="28488">MSDFIATSQYDLYDESTSSIATMTDSITTSQPDLYDEAASTTEVGVWSMLGVNIQGIAPPDSALTAEHMPRLEKNLEDSPFELLVYAARQMEKYVTQGPRLTSKNAIERAANDRRRRIARAKSDRAMHVKKAKLALRRSIASKQFTEMQKRMKFIKALMLKVVRGQDMSELQSRLEAGNKRIEAIKEEKESCEEEDWDWDWDCDWERAQRNELEDEALRAEKIKSLDEEMEDLKVKGDMLTWLIENP</sequence>
<dbReference type="EMBL" id="CP063406">
    <property type="protein sequence ID" value="QSZ30624.1"/>
    <property type="molecule type" value="Genomic_DNA"/>
</dbReference>